<feature type="domain" description="Retrovirus-related Pol polyprotein from transposon TNT 1-94-like beta-barrel" evidence="1">
    <location>
        <begin position="91"/>
        <end position="171"/>
    </location>
</feature>
<accession>A0AAV3PIR4</accession>
<protein>
    <recommendedName>
        <fullName evidence="1">Retrovirus-related Pol polyprotein from transposon TNT 1-94-like beta-barrel domain-containing protein</fullName>
    </recommendedName>
</protein>
<gene>
    <name evidence="2" type="ORF">LIER_10253</name>
</gene>
<proteinExistence type="predicted"/>
<dbReference type="Pfam" id="PF22936">
    <property type="entry name" value="Pol_BBD"/>
    <property type="match status" value="1"/>
</dbReference>
<dbReference type="AlphaFoldDB" id="A0AAV3PIR4"/>
<dbReference type="Proteomes" id="UP001454036">
    <property type="component" value="Unassembled WGS sequence"/>
</dbReference>
<sequence length="226" mass="25066">MGVTFSDEVQALWLLGTLLESWETLCVSLSSSSTNGTLNKEVMSNAILHENIRRGTSSEKSLSNVHDTLSKSKDKKVGSGDICYTSTDEDWVIDTGASFHVTLHKHFFNTYKEGDFGEARMGNDGLSKIIAIGDVLVKTCIGEIITLRDVRYISDFWMNLISFGKLDDQGYTNIFGKGQWKLVKDSQIIAKGMKIGALYRSKFEVINNHVNIVDLAWSCGIIALVI</sequence>
<comment type="caution">
    <text evidence="2">The sequence shown here is derived from an EMBL/GenBank/DDBJ whole genome shotgun (WGS) entry which is preliminary data.</text>
</comment>
<evidence type="ECO:0000259" key="1">
    <source>
        <dbReference type="Pfam" id="PF22936"/>
    </source>
</evidence>
<evidence type="ECO:0000313" key="2">
    <source>
        <dbReference type="EMBL" id="GAA0151555.1"/>
    </source>
</evidence>
<name>A0AAV3PIR4_LITER</name>
<evidence type="ECO:0000313" key="3">
    <source>
        <dbReference type="Proteomes" id="UP001454036"/>
    </source>
</evidence>
<organism evidence="2 3">
    <name type="scientific">Lithospermum erythrorhizon</name>
    <name type="common">Purple gromwell</name>
    <name type="synonym">Lithospermum officinale var. erythrorhizon</name>
    <dbReference type="NCBI Taxonomy" id="34254"/>
    <lineage>
        <taxon>Eukaryota</taxon>
        <taxon>Viridiplantae</taxon>
        <taxon>Streptophyta</taxon>
        <taxon>Embryophyta</taxon>
        <taxon>Tracheophyta</taxon>
        <taxon>Spermatophyta</taxon>
        <taxon>Magnoliopsida</taxon>
        <taxon>eudicotyledons</taxon>
        <taxon>Gunneridae</taxon>
        <taxon>Pentapetalae</taxon>
        <taxon>asterids</taxon>
        <taxon>lamiids</taxon>
        <taxon>Boraginales</taxon>
        <taxon>Boraginaceae</taxon>
        <taxon>Boraginoideae</taxon>
        <taxon>Lithospermeae</taxon>
        <taxon>Lithospermum</taxon>
    </lineage>
</organism>
<keyword evidence="3" id="KW-1185">Reference proteome</keyword>
<reference evidence="2 3" key="1">
    <citation type="submission" date="2024-01" db="EMBL/GenBank/DDBJ databases">
        <title>The complete chloroplast genome sequence of Lithospermum erythrorhizon: insights into the phylogenetic relationship among Boraginaceae species and the maternal lineages of purple gromwells.</title>
        <authorList>
            <person name="Okada T."/>
            <person name="Watanabe K."/>
        </authorList>
    </citation>
    <scope>NUCLEOTIDE SEQUENCE [LARGE SCALE GENOMIC DNA]</scope>
</reference>
<dbReference type="EMBL" id="BAABME010001807">
    <property type="protein sequence ID" value="GAA0151555.1"/>
    <property type="molecule type" value="Genomic_DNA"/>
</dbReference>
<dbReference type="InterPro" id="IPR054722">
    <property type="entry name" value="PolX-like_BBD"/>
</dbReference>